<feature type="binding site" evidence="8">
    <location>
        <position position="26"/>
    </location>
    <ligand>
        <name>Na(+)</name>
        <dbReference type="ChEBI" id="CHEBI:29101"/>
        <label>1</label>
    </ligand>
</feature>
<organism evidence="11 12">
    <name type="scientific">Crocodylus porosus</name>
    <name type="common">Saltwater crocodile</name>
    <name type="synonym">Estuarine crocodile</name>
    <dbReference type="NCBI Taxonomy" id="8502"/>
    <lineage>
        <taxon>Eukaryota</taxon>
        <taxon>Metazoa</taxon>
        <taxon>Chordata</taxon>
        <taxon>Craniata</taxon>
        <taxon>Vertebrata</taxon>
        <taxon>Euteleostomi</taxon>
        <taxon>Archelosauria</taxon>
        <taxon>Archosauria</taxon>
        <taxon>Crocodylia</taxon>
        <taxon>Longirostres</taxon>
        <taxon>Crocodylidae</taxon>
        <taxon>Crocodylus</taxon>
    </lineage>
</organism>
<evidence type="ECO:0000256" key="9">
    <source>
        <dbReference type="RuleBase" id="RU003732"/>
    </source>
</evidence>
<dbReference type="AlphaFoldDB" id="A0A7M4FB78"/>
<feature type="transmembrane region" description="Helical" evidence="10">
    <location>
        <begin position="36"/>
        <end position="60"/>
    </location>
</feature>
<dbReference type="PANTHER" id="PTHR11616:SF109">
    <property type="entry name" value="INACTIVE SODIUM-DEPENDENT NEUTRAL AMINO ACID TRANSPORTER B(0)AT3"/>
    <property type="match status" value="1"/>
</dbReference>
<dbReference type="SUPFAM" id="SSF161070">
    <property type="entry name" value="SNF-like"/>
    <property type="match status" value="1"/>
</dbReference>
<evidence type="ECO:0000256" key="3">
    <source>
        <dbReference type="ARBA" id="ARBA00022692"/>
    </source>
</evidence>
<feature type="binding site" evidence="8">
    <location>
        <position position="395"/>
    </location>
    <ligand>
        <name>Na(+)</name>
        <dbReference type="ChEBI" id="CHEBI:29101"/>
        <label>1</label>
    </ligand>
</feature>
<dbReference type="GO" id="GO:0005886">
    <property type="term" value="C:plasma membrane"/>
    <property type="evidence" value="ECO:0007669"/>
    <property type="project" value="InterPro"/>
</dbReference>
<feature type="binding site" evidence="8">
    <location>
        <position position="282"/>
    </location>
    <ligand>
        <name>Na(+)</name>
        <dbReference type="ChEBI" id="CHEBI:29101"/>
        <label>1</label>
    </ligand>
</feature>
<feature type="binding site" evidence="8">
    <location>
        <position position="19"/>
    </location>
    <ligand>
        <name>Na(+)</name>
        <dbReference type="ChEBI" id="CHEBI:29101"/>
        <label>1</label>
    </ligand>
</feature>
<evidence type="ECO:0000256" key="10">
    <source>
        <dbReference type="SAM" id="Phobius"/>
    </source>
</evidence>
<dbReference type="GO" id="GO:0035725">
    <property type="term" value="P:sodium ion transmembrane transport"/>
    <property type="evidence" value="ECO:0007669"/>
    <property type="project" value="TreeGrafter"/>
</dbReference>
<keyword evidence="12" id="KW-1185">Reference proteome</keyword>
<dbReference type="PROSITE" id="PS50267">
    <property type="entry name" value="NA_NEUROTRAN_SYMP_3"/>
    <property type="match status" value="1"/>
</dbReference>
<reference evidence="11" key="1">
    <citation type="submission" date="2025-08" db="UniProtKB">
        <authorList>
            <consortium name="Ensembl"/>
        </authorList>
    </citation>
    <scope>IDENTIFICATION</scope>
</reference>
<keyword evidence="8" id="KW-0915">Sodium</keyword>
<dbReference type="Pfam" id="PF00209">
    <property type="entry name" value="SNF"/>
    <property type="match status" value="1"/>
</dbReference>
<keyword evidence="2 9" id="KW-0813">Transport</keyword>
<dbReference type="InterPro" id="IPR000175">
    <property type="entry name" value="Na/ntran_symport"/>
</dbReference>
<dbReference type="GO" id="GO:0046872">
    <property type="term" value="F:metal ion binding"/>
    <property type="evidence" value="ECO:0007669"/>
    <property type="project" value="UniProtKB-KW"/>
</dbReference>
<comment type="similarity">
    <text evidence="9">Belongs to the sodium:neurotransmitter symporter (SNF) (TC 2.A.22) family.</text>
</comment>
<feature type="transmembrane region" description="Helical" evidence="10">
    <location>
        <begin position="425"/>
        <end position="444"/>
    </location>
</feature>
<dbReference type="PROSITE" id="PS00754">
    <property type="entry name" value="NA_NEUROTRAN_SYMP_2"/>
    <property type="match status" value="1"/>
</dbReference>
<feature type="transmembrane region" description="Helical" evidence="10">
    <location>
        <begin position="167"/>
        <end position="188"/>
    </location>
</feature>
<reference evidence="11" key="2">
    <citation type="submission" date="2025-09" db="UniProtKB">
        <authorList>
            <consortium name="Ensembl"/>
        </authorList>
    </citation>
    <scope>IDENTIFICATION</scope>
</reference>
<keyword evidence="7" id="KW-0325">Glycoprotein</keyword>
<dbReference type="Ensembl" id="ENSCPRT00005023805.1">
    <property type="protein sequence ID" value="ENSCPRP00005020377.1"/>
    <property type="gene ID" value="ENSCPRG00005014172.1"/>
</dbReference>
<sequence length="565" mass="63486">MPKALPWDNKFQYILSCIGFAVGLGNVWRFPYLCQIYGGGAFLIPYFIALIFEGIPLLHLELAIGQYLRRGSVGIWSTISPYLGGVGIASMVVSFVVGLYYNTILCWVLWYFFNSFQDPLPWSTCPLNENRTGLIEECRASTPVNYFWYRRTLNVTTDITESGTTQWWLVLCLAAAWAVVYLCTIRGIETTGKAIYVTAFFPYLVLTVFLIRGLTLPGAVDGLVYLFTPNLNILKNPRVWLDAATQIFFSLSLAFGGLIAFASYNPPKNDCEKDAVTVAVVNSITSLYASIPIFAVLGFKATTSYWDCLDSIINAFDLPEQSILRDNYTTWFESLNSEYPDRIASLKLKRCNLQEFLDQSASGTGLAFIVFTEAIILMPGSQVWAILFFVMLFSLGLSSMFGNIEGVFTPLMELNLIPKSVPKEAISGVICLISFASALCFTLRSGSYWLHVFDSYAGSLPLLIISFFEVTAVAYVYGIKRFSDNIKWMTGRQPNLYWQVMWKIISPLLMLTVFLAFVSIQVQKQPTYGAWNPEYDSQLIVKTLFLKALDRLLDTEDQRLQAGGL</sequence>
<dbReference type="PROSITE" id="PS00610">
    <property type="entry name" value="NA_NEUROTRAN_SYMP_1"/>
    <property type="match status" value="1"/>
</dbReference>
<accession>A0A7M4FB78</accession>
<dbReference type="PRINTS" id="PR01206">
    <property type="entry name" value="ORPHTRNSPORT"/>
</dbReference>
<dbReference type="PANTHER" id="PTHR11616">
    <property type="entry name" value="SODIUM/CHLORIDE DEPENDENT TRANSPORTER"/>
    <property type="match status" value="1"/>
</dbReference>
<dbReference type="InterPro" id="IPR002438">
    <property type="entry name" value="Neutral_aa_SLC6"/>
</dbReference>
<proteinExistence type="inferred from homology"/>
<feature type="transmembrane region" description="Helical" evidence="10">
    <location>
        <begin position="81"/>
        <end position="113"/>
    </location>
</feature>
<feature type="transmembrane region" description="Helical" evidence="10">
    <location>
        <begin position="247"/>
        <end position="264"/>
    </location>
</feature>
<evidence type="ECO:0000256" key="6">
    <source>
        <dbReference type="ARBA" id="ARBA00023136"/>
    </source>
</evidence>
<feature type="binding site" evidence="8">
    <location>
        <position position="399"/>
    </location>
    <ligand>
        <name>Na(+)</name>
        <dbReference type="ChEBI" id="CHEBI:29101"/>
        <label>1</label>
    </ligand>
</feature>
<evidence type="ECO:0000256" key="7">
    <source>
        <dbReference type="ARBA" id="ARBA00023180"/>
    </source>
</evidence>
<feature type="transmembrane region" description="Helical" evidence="10">
    <location>
        <begin position="200"/>
        <end position="227"/>
    </location>
</feature>
<feature type="binding site" evidence="8">
    <location>
        <position position="22"/>
    </location>
    <ligand>
        <name>Na(+)</name>
        <dbReference type="ChEBI" id="CHEBI:29101"/>
        <label>1</label>
    </ligand>
</feature>
<dbReference type="GO" id="GO:0006865">
    <property type="term" value="P:amino acid transport"/>
    <property type="evidence" value="ECO:0007669"/>
    <property type="project" value="TreeGrafter"/>
</dbReference>
<feature type="binding site" evidence="8">
    <location>
        <position position="21"/>
    </location>
    <ligand>
        <name>Na(+)</name>
        <dbReference type="ChEBI" id="CHEBI:29101"/>
        <label>1</label>
    </ligand>
</feature>
<dbReference type="Proteomes" id="UP000594220">
    <property type="component" value="Unplaced"/>
</dbReference>
<keyword evidence="8" id="KW-0479">Metal-binding</keyword>
<evidence type="ECO:0000256" key="5">
    <source>
        <dbReference type="ARBA" id="ARBA00022989"/>
    </source>
</evidence>
<evidence type="ECO:0000256" key="4">
    <source>
        <dbReference type="ARBA" id="ARBA00022847"/>
    </source>
</evidence>
<evidence type="ECO:0000256" key="2">
    <source>
        <dbReference type="ARBA" id="ARBA00022448"/>
    </source>
</evidence>
<feature type="transmembrane region" description="Helical" evidence="10">
    <location>
        <begin position="12"/>
        <end position="30"/>
    </location>
</feature>
<keyword evidence="3 9" id="KW-0812">Transmembrane</keyword>
<evidence type="ECO:0000256" key="8">
    <source>
        <dbReference type="PIRSR" id="PIRSR600175-1"/>
    </source>
</evidence>
<gene>
    <name evidence="11" type="primary">SLC6A18</name>
</gene>
<feature type="transmembrane region" description="Helical" evidence="10">
    <location>
        <begin position="456"/>
        <end position="479"/>
    </location>
</feature>
<dbReference type="GO" id="GO:0015293">
    <property type="term" value="F:symporter activity"/>
    <property type="evidence" value="ECO:0007669"/>
    <property type="project" value="UniProtKB-KW"/>
</dbReference>
<name>A0A7M4FB78_CROPO</name>
<feature type="binding site" evidence="8">
    <location>
        <position position="250"/>
    </location>
    <ligand>
        <name>Na(+)</name>
        <dbReference type="ChEBI" id="CHEBI:29101"/>
        <label>1</label>
    </ligand>
</feature>
<comment type="subcellular location">
    <subcellularLocation>
        <location evidence="1">Membrane</location>
        <topology evidence="1">Multi-pass membrane protein</topology>
    </subcellularLocation>
</comment>
<feature type="transmembrane region" description="Helical" evidence="10">
    <location>
        <begin position="383"/>
        <end position="404"/>
    </location>
</feature>
<dbReference type="InterPro" id="IPR037272">
    <property type="entry name" value="SNS_sf"/>
</dbReference>
<feature type="transmembrane region" description="Helical" evidence="10">
    <location>
        <begin position="500"/>
        <end position="520"/>
    </location>
</feature>
<dbReference type="GeneTree" id="ENSGT00940000158906"/>
<dbReference type="PRINTS" id="PR00176">
    <property type="entry name" value="NANEUSMPORT"/>
</dbReference>
<keyword evidence="5 10" id="KW-1133">Transmembrane helix</keyword>
<keyword evidence="4 9" id="KW-0769">Symport</keyword>
<protein>
    <recommendedName>
        <fullName evidence="9">Transporter</fullName>
    </recommendedName>
</protein>
<evidence type="ECO:0000313" key="12">
    <source>
        <dbReference type="Proteomes" id="UP000594220"/>
    </source>
</evidence>
<keyword evidence="6 10" id="KW-0472">Membrane</keyword>
<evidence type="ECO:0000313" key="11">
    <source>
        <dbReference type="Ensembl" id="ENSCPRP00005020377.1"/>
    </source>
</evidence>
<evidence type="ECO:0000256" key="1">
    <source>
        <dbReference type="ARBA" id="ARBA00004141"/>
    </source>
</evidence>